<evidence type="ECO:0000256" key="3">
    <source>
        <dbReference type="ARBA" id="ARBA00022448"/>
    </source>
</evidence>
<feature type="transmembrane region" description="Helical" evidence="8">
    <location>
        <begin position="309"/>
        <end position="333"/>
    </location>
</feature>
<accession>A0ABN3PU53</accession>
<evidence type="ECO:0000256" key="5">
    <source>
        <dbReference type="ARBA" id="ARBA00022692"/>
    </source>
</evidence>
<evidence type="ECO:0000259" key="9">
    <source>
        <dbReference type="PROSITE" id="PS50850"/>
    </source>
</evidence>
<evidence type="ECO:0000256" key="6">
    <source>
        <dbReference type="ARBA" id="ARBA00022989"/>
    </source>
</evidence>
<feature type="transmembrane region" description="Helical" evidence="8">
    <location>
        <begin position="98"/>
        <end position="120"/>
    </location>
</feature>
<feature type="transmembrane region" description="Helical" evidence="8">
    <location>
        <begin position="156"/>
        <end position="180"/>
    </location>
</feature>
<dbReference type="InterPro" id="IPR011701">
    <property type="entry name" value="MFS"/>
</dbReference>
<dbReference type="InterPro" id="IPR036259">
    <property type="entry name" value="MFS_trans_sf"/>
</dbReference>
<reference evidence="10 11" key="1">
    <citation type="journal article" date="2019" name="Int. J. Syst. Evol. Microbiol.">
        <title>The Global Catalogue of Microorganisms (GCM) 10K type strain sequencing project: providing services to taxonomists for standard genome sequencing and annotation.</title>
        <authorList>
            <consortium name="The Broad Institute Genomics Platform"/>
            <consortium name="The Broad Institute Genome Sequencing Center for Infectious Disease"/>
            <person name="Wu L."/>
            <person name="Ma J."/>
        </authorList>
    </citation>
    <scope>NUCLEOTIDE SEQUENCE [LARGE SCALE GENOMIC DNA]</scope>
    <source>
        <strain evidence="10 11">JCM 6833</strain>
    </source>
</reference>
<sequence length="403" mass="41364">MRRAWLYWGLGALCYLVALFHRTSLSVAADQAAERFHVGPGALGLFTGLQLGVYLALQIPAGLVADRWGPRRVLTMAALALAGGALLLSMSGSLWEGLAARALTGFGDAFMFVSTLQLAARWFPRQYALVAGLTGLMGALGQVVSALPLTAMLHSWGWTGTFAGAAGLTVVIAVVTAFGVRDGQPAARDGEATVRGAVAPVEPVGLAVRRAWALAGTRRAFWGHFVLMGQFVAFSALWGGPWLTRQGLSAGEAGGLLMLCPLAMAVVSFAGGRVIAGNAARREAVIGTWLGLSLVAWLALVAVPQPMPLPLVVVVLLLVGGGGGGGPLVFDLARTANPAHRSGTAAGVVNTAGFACAVFAQVVVGLVLDLTGTFRLAFLPVLVVLAAAVVIGVNGGRRSLVSS</sequence>
<dbReference type="SUPFAM" id="SSF103473">
    <property type="entry name" value="MFS general substrate transporter"/>
    <property type="match status" value="1"/>
</dbReference>
<feature type="transmembrane region" description="Helical" evidence="8">
    <location>
        <begin position="73"/>
        <end position="92"/>
    </location>
</feature>
<evidence type="ECO:0000256" key="7">
    <source>
        <dbReference type="ARBA" id="ARBA00023136"/>
    </source>
</evidence>
<evidence type="ECO:0000313" key="11">
    <source>
        <dbReference type="Proteomes" id="UP001501509"/>
    </source>
</evidence>
<protein>
    <submittedName>
        <fullName evidence="10">MFS transporter</fullName>
    </submittedName>
</protein>
<gene>
    <name evidence="10" type="ORF">GCM10010411_40160</name>
</gene>
<dbReference type="Pfam" id="PF07690">
    <property type="entry name" value="MFS_1"/>
    <property type="match status" value="1"/>
</dbReference>
<keyword evidence="7 8" id="KW-0472">Membrane</keyword>
<dbReference type="EMBL" id="BAAATD010000005">
    <property type="protein sequence ID" value="GAA2602311.1"/>
    <property type="molecule type" value="Genomic_DNA"/>
</dbReference>
<dbReference type="InterPro" id="IPR020846">
    <property type="entry name" value="MFS_dom"/>
</dbReference>
<keyword evidence="6 8" id="KW-1133">Transmembrane helix</keyword>
<name>A0ABN3PU53_9ACTN</name>
<proteinExistence type="inferred from homology"/>
<dbReference type="PANTHER" id="PTHR43271:SF2">
    <property type="entry name" value="BLL2771 PROTEIN"/>
    <property type="match status" value="1"/>
</dbReference>
<dbReference type="PANTHER" id="PTHR43271">
    <property type="entry name" value="BLL2771 PROTEIN"/>
    <property type="match status" value="1"/>
</dbReference>
<feature type="transmembrane region" description="Helical" evidence="8">
    <location>
        <begin position="38"/>
        <end position="61"/>
    </location>
</feature>
<keyword evidence="4" id="KW-1003">Cell membrane</keyword>
<comment type="caution">
    <text evidence="10">The sequence shown here is derived from an EMBL/GenBank/DDBJ whole genome shotgun (WGS) entry which is preliminary data.</text>
</comment>
<dbReference type="RefSeq" id="WP_344542959.1">
    <property type="nucleotide sequence ID" value="NZ_BAAATD010000005.1"/>
</dbReference>
<feature type="transmembrane region" description="Helical" evidence="8">
    <location>
        <begin position="284"/>
        <end position="303"/>
    </location>
</feature>
<feature type="transmembrane region" description="Helical" evidence="8">
    <location>
        <begin position="220"/>
        <end position="241"/>
    </location>
</feature>
<dbReference type="PROSITE" id="PS50850">
    <property type="entry name" value="MFS"/>
    <property type="match status" value="1"/>
</dbReference>
<organism evidence="10 11">
    <name type="scientific">Actinomadura fulvescens</name>
    <dbReference type="NCBI Taxonomy" id="46160"/>
    <lineage>
        <taxon>Bacteria</taxon>
        <taxon>Bacillati</taxon>
        <taxon>Actinomycetota</taxon>
        <taxon>Actinomycetes</taxon>
        <taxon>Streptosporangiales</taxon>
        <taxon>Thermomonosporaceae</taxon>
        <taxon>Actinomadura</taxon>
    </lineage>
</organism>
<comment type="subcellular location">
    <subcellularLocation>
        <location evidence="1">Cell membrane</location>
        <topology evidence="1">Multi-pass membrane protein</topology>
    </subcellularLocation>
</comment>
<feature type="domain" description="Major facilitator superfamily (MFS) profile" evidence="9">
    <location>
        <begin position="7"/>
        <end position="398"/>
    </location>
</feature>
<dbReference type="Proteomes" id="UP001501509">
    <property type="component" value="Unassembled WGS sequence"/>
</dbReference>
<keyword evidence="3" id="KW-0813">Transport</keyword>
<evidence type="ECO:0000256" key="1">
    <source>
        <dbReference type="ARBA" id="ARBA00004651"/>
    </source>
</evidence>
<evidence type="ECO:0000256" key="2">
    <source>
        <dbReference type="ARBA" id="ARBA00008335"/>
    </source>
</evidence>
<feature type="transmembrane region" description="Helical" evidence="8">
    <location>
        <begin position="374"/>
        <end position="393"/>
    </location>
</feature>
<feature type="transmembrane region" description="Helical" evidence="8">
    <location>
        <begin position="127"/>
        <end position="150"/>
    </location>
</feature>
<feature type="transmembrane region" description="Helical" evidence="8">
    <location>
        <begin position="345"/>
        <end position="368"/>
    </location>
</feature>
<evidence type="ECO:0000313" key="10">
    <source>
        <dbReference type="EMBL" id="GAA2602311.1"/>
    </source>
</evidence>
<evidence type="ECO:0000256" key="4">
    <source>
        <dbReference type="ARBA" id="ARBA00022475"/>
    </source>
</evidence>
<dbReference type="Gene3D" id="1.20.1250.20">
    <property type="entry name" value="MFS general substrate transporter like domains"/>
    <property type="match status" value="1"/>
</dbReference>
<keyword evidence="11" id="KW-1185">Reference proteome</keyword>
<evidence type="ECO:0000256" key="8">
    <source>
        <dbReference type="SAM" id="Phobius"/>
    </source>
</evidence>
<keyword evidence="5 8" id="KW-0812">Transmembrane</keyword>
<comment type="similarity">
    <text evidence="2">Belongs to the major facilitator superfamily.</text>
</comment>
<feature type="transmembrane region" description="Helical" evidence="8">
    <location>
        <begin position="253"/>
        <end position="272"/>
    </location>
</feature>